<dbReference type="Proteomes" id="UP000614047">
    <property type="component" value="Unassembled WGS sequence"/>
</dbReference>
<keyword evidence="5" id="KW-0520">NAD</keyword>
<proteinExistence type="inferred from homology"/>
<comment type="similarity">
    <text evidence="2">Belongs to the 3-hydroxyacyl-CoA dehydrogenase family.</text>
</comment>
<dbReference type="PANTHER" id="PTHR48075:SF5">
    <property type="entry name" value="3-HYDROXYBUTYRYL-COA DEHYDROGENASE"/>
    <property type="match status" value="1"/>
</dbReference>
<feature type="site" description="Important for catalytic activity" evidence="4">
    <location>
        <position position="139"/>
    </location>
</feature>
<evidence type="ECO:0000256" key="3">
    <source>
        <dbReference type="ARBA" id="ARBA00023002"/>
    </source>
</evidence>
<gene>
    <name evidence="8" type="ORF">IW256_004491</name>
</gene>
<dbReference type="GO" id="GO:0008691">
    <property type="term" value="F:3-hydroxybutyryl-CoA dehydrogenase activity"/>
    <property type="evidence" value="ECO:0007669"/>
    <property type="project" value="UniProtKB-EC"/>
</dbReference>
<feature type="binding site" evidence="5">
    <location>
        <position position="31"/>
    </location>
    <ligand>
        <name>NAD(+)</name>
        <dbReference type="ChEBI" id="CHEBI:57540"/>
    </ligand>
</feature>
<dbReference type="EMBL" id="JADOUA010000001">
    <property type="protein sequence ID" value="MBG6090378.1"/>
    <property type="molecule type" value="Genomic_DNA"/>
</dbReference>
<dbReference type="Gene3D" id="1.10.1040.10">
    <property type="entry name" value="N-(1-d-carboxylethyl)-l-norvaline Dehydrogenase, domain 2"/>
    <property type="match status" value="1"/>
</dbReference>
<feature type="binding site" evidence="5">
    <location>
        <position position="273"/>
    </location>
    <ligand>
        <name>NAD(+)</name>
        <dbReference type="ChEBI" id="CHEBI:57540"/>
    </ligand>
</feature>
<evidence type="ECO:0000259" key="6">
    <source>
        <dbReference type="Pfam" id="PF00725"/>
    </source>
</evidence>
<sequence length="285" mass="30833">MKRIGVVGAGTMGTGVAQLFASGGHEVVLVDVVASALDRAREEIARGVRLMPLLRPAEPRRDPGEVTGRIRFTTDLEELRAADCVVENVTEKWEVKRPLYADLDRICPPGAVLGVNTSAMPITRIASLTGRPADVVGAHFMNPAPLKPTVEVIRGFHTSDGTVERFRALLAGVGKGCVVVGDSPGFVTNRVMMLTVNEAMFLLREGVASAGDVDRLFKECFGHAMGPLETADLIGLDTVLYSLEVLYDDLNESKYRPCPLLRTMVDAGLLGRKSGRGFHSYEEVR</sequence>
<feature type="binding site" evidence="5">
    <location>
        <position position="142"/>
    </location>
    <ligand>
        <name>NAD(+)</name>
        <dbReference type="ChEBI" id="CHEBI:57540"/>
    </ligand>
</feature>
<feature type="binding site" evidence="5">
    <location>
        <position position="118"/>
    </location>
    <ligand>
        <name>NAD(+)</name>
        <dbReference type="ChEBI" id="CHEBI:57540"/>
    </ligand>
</feature>
<dbReference type="InterPro" id="IPR006108">
    <property type="entry name" value="3HC_DH_C"/>
</dbReference>
<dbReference type="SUPFAM" id="SSF51735">
    <property type="entry name" value="NAD(P)-binding Rossmann-fold domains"/>
    <property type="match status" value="1"/>
</dbReference>
<reference evidence="8" key="1">
    <citation type="submission" date="2020-11" db="EMBL/GenBank/DDBJ databases">
        <title>Sequencing the genomes of 1000 actinobacteria strains.</title>
        <authorList>
            <person name="Klenk H.-P."/>
        </authorList>
    </citation>
    <scope>NUCLEOTIDE SEQUENCE</scope>
    <source>
        <strain evidence="8">DSM 43175</strain>
    </source>
</reference>
<dbReference type="InterPro" id="IPR006176">
    <property type="entry name" value="3-OHacyl-CoA_DH_NAD-bd"/>
</dbReference>
<feature type="binding site" evidence="5">
    <location>
        <begin position="8"/>
        <end position="13"/>
    </location>
    <ligand>
        <name>NAD(+)</name>
        <dbReference type="ChEBI" id="CHEBI:57540"/>
    </ligand>
</feature>
<dbReference type="AlphaFoldDB" id="A0A931GK27"/>
<dbReference type="InterPro" id="IPR036291">
    <property type="entry name" value="NAD(P)-bd_dom_sf"/>
</dbReference>
<comment type="pathway">
    <text evidence="1">Lipid metabolism; butanoate metabolism.</text>
</comment>
<dbReference type="RefSeq" id="WP_197012846.1">
    <property type="nucleotide sequence ID" value="NZ_BAABES010000016.1"/>
</dbReference>
<evidence type="ECO:0000313" key="8">
    <source>
        <dbReference type="EMBL" id="MBG6090378.1"/>
    </source>
</evidence>
<dbReference type="PIRSF" id="PIRSF000105">
    <property type="entry name" value="HCDH"/>
    <property type="match status" value="1"/>
</dbReference>
<dbReference type="Gene3D" id="3.40.50.720">
    <property type="entry name" value="NAD(P)-binding Rossmann-like Domain"/>
    <property type="match status" value="1"/>
</dbReference>
<dbReference type="SUPFAM" id="SSF48179">
    <property type="entry name" value="6-phosphogluconate dehydrogenase C-terminal domain-like"/>
    <property type="match status" value="1"/>
</dbReference>
<comment type="caution">
    <text evidence="8">The sequence shown here is derived from an EMBL/GenBank/DDBJ whole genome shotgun (WGS) entry which is preliminary data.</text>
</comment>
<evidence type="ECO:0000259" key="7">
    <source>
        <dbReference type="Pfam" id="PF02737"/>
    </source>
</evidence>
<evidence type="ECO:0000256" key="5">
    <source>
        <dbReference type="PIRSR" id="PIRSR000105-2"/>
    </source>
</evidence>
<keyword evidence="3 8" id="KW-0560">Oxidoreductase</keyword>
<feature type="binding site" evidence="5">
    <location>
        <position position="91"/>
    </location>
    <ligand>
        <name>NAD(+)</name>
        <dbReference type="ChEBI" id="CHEBI:57540"/>
    </ligand>
</feature>
<evidence type="ECO:0000256" key="4">
    <source>
        <dbReference type="PIRSR" id="PIRSR000105-1"/>
    </source>
</evidence>
<feature type="binding site" evidence="5">
    <location>
        <position position="96"/>
    </location>
    <ligand>
        <name>NAD(+)</name>
        <dbReference type="ChEBI" id="CHEBI:57540"/>
    </ligand>
</feature>
<dbReference type="InterPro" id="IPR022694">
    <property type="entry name" value="3-OHacyl-CoA_DH"/>
</dbReference>
<dbReference type="InterPro" id="IPR008927">
    <property type="entry name" value="6-PGluconate_DH-like_C_sf"/>
</dbReference>
<dbReference type="Pfam" id="PF02737">
    <property type="entry name" value="3HCDH_N"/>
    <property type="match status" value="1"/>
</dbReference>
<evidence type="ECO:0000256" key="2">
    <source>
        <dbReference type="ARBA" id="ARBA00009463"/>
    </source>
</evidence>
<protein>
    <submittedName>
        <fullName evidence="8">3-hydroxybutyryl-CoA dehydrogenase</fullName>
        <ecNumber evidence="8">1.1.1.157</ecNumber>
    </submittedName>
</protein>
<dbReference type="EC" id="1.1.1.157" evidence="8"/>
<evidence type="ECO:0000313" key="9">
    <source>
        <dbReference type="Proteomes" id="UP000614047"/>
    </source>
</evidence>
<accession>A0A931GK27</accession>
<feature type="domain" description="3-hydroxyacyl-CoA dehydrogenase C-terminal" evidence="6">
    <location>
        <begin position="185"/>
        <end position="281"/>
    </location>
</feature>
<evidence type="ECO:0000256" key="1">
    <source>
        <dbReference type="ARBA" id="ARBA00005086"/>
    </source>
</evidence>
<dbReference type="GO" id="GO:0006631">
    <property type="term" value="P:fatty acid metabolic process"/>
    <property type="evidence" value="ECO:0007669"/>
    <property type="project" value="InterPro"/>
</dbReference>
<dbReference type="PANTHER" id="PTHR48075">
    <property type="entry name" value="3-HYDROXYACYL-COA DEHYDROGENASE FAMILY PROTEIN"/>
    <property type="match status" value="1"/>
</dbReference>
<keyword evidence="9" id="KW-1185">Reference proteome</keyword>
<dbReference type="Pfam" id="PF00725">
    <property type="entry name" value="3HCDH"/>
    <property type="match status" value="1"/>
</dbReference>
<organism evidence="8 9">
    <name type="scientific">Actinomadura viridis</name>
    <dbReference type="NCBI Taxonomy" id="58110"/>
    <lineage>
        <taxon>Bacteria</taxon>
        <taxon>Bacillati</taxon>
        <taxon>Actinomycetota</taxon>
        <taxon>Actinomycetes</taxon>
        <taxon>Streptosporangiales</taxon>
        <taxon>Thermomonosporaceae</taxon>
        <taxon>Actinomadura</taxon>
    </lineage>
</organism>
<name>A0A931GK27_9ACTN</name>
<feature type="domain" description="3-hydroxyacyl-CoA dehydrogenase NAD binding" evidence="7">
    <location>
        <begin position="4"/>
        <end position="182"/>
    </location>
</feature>
<dbReference type="InterPro" id="IPR013328">
    <property type="entry name" value="6PGD_dom2"/>
</dbReference>
<dbReference type="GO" id="GO:0070403">
    <property type="term" value="F:NAD+ binding"/>
    <property type="evidence" value="ECO:0007669"/>
    <property type="project" value="InterPro"/>
</dbReference>